<comment type="caution">
    <text evidence="2">The sequence shown here is derived from an EMBL/GenBank/DDBJ whole genome shotgun (WGS) entry which is preliminary data.</text>
</comment>
<sequence length="109" mass="11929">MTSNIGRWYVHDSVLILPHLHSSVPNPTILSALCISSQTALSPTSATLLLNTASKNPLTIQIDTVPTRFPPVPQLDPQLDTFRIHNQSSRQTTTPQHSLSTPPLALKRS</sequence>
<dbReference type="Proteomes" id="UP001281761">
    <property type="component" value="Unassembled WGS sequence"/>
</dbReference>
<feature type="region of interest" description="Disordered" evidence="1">
    <location>
        <begin position="76"/>
        <end position="109"/>
    </location>
</feature>
<organism evidence="2 3">
    <name type="scientific">Blattamonas nauphoetae</name>
    <dbReference type="NCBI Taxonomy" id="2049346"/>
    <lineage>
        <taxon>Eukaryota</taxon>
        <taxon>Metamonada</taxon>
        <taxon>Preaxostyla</taxon>
        <taxon>Oxymonadida</taxon>
        <taxon>Blattamonas</taxon>
    </lineage>
</organism>
<evidence type="ECO:0000313" key="2">
    <source>
        <dbReference type="EMBL" id="KAK2942589.1"/>
    </source>
</evidence>
<accession>A0ABQ9WSW0</accession>
<name>A0ABQ9WSW0_9EUKA</name>
<protein>
    <submittedName>
        <fullName evidence="2">Uncharacterized protein</fullName>
    </submittedName>
</protein>
<keyword evidence="3" id="KW-1185">Reference proteome</keyword>
<dbReference type="EMBL" id="JARBJD010000398">
    <property type="protein sequence ID" value="KAK2942589.1"/>
    <property type="molecule type" value="Genomic_DNA"/>
</dbReference>
<reference evidence="2 3" key="1">
    <citation type="journal article" date="2022" name="bioRxiv">
        <title>Genomics of Preaxostyla Flagellates Illuminates Evolutionary Transitions and the Path Towards Mitochondrial Loss.</title>
        <authorList>
            <person name="Novak L.V.F."/>
            <person name="Treitli S.C."/>
            <person name="Pyrih J."/>
            <person name="Halakuc P."/>
            <person name="Pipaliya S.V."/>
            <person name="Vacek V."/>
            <person name="Brzon O."/>
            <person name="Soukal P."/>
            <person name="Eme L."/>
            <person name="Dacks J.B."/>
            <person name="Karnkowska A."/>
            <person name="Elias M."/>
            <person name="Hampl V."/>
        </authorList>
    </citation>
    <scope>NUCLEOTIDE SEQUENCE [LARGE SCALE GENOMIC DNA]</scope>
    <source>
        <strain evidence="2">NAU3</strain>
        <tissue evidence="2">Gut</tissue>
    </source>
</reference>
<proteinExistence type="predicted"/>
<feature type="compositionally biased region" description="Polar residues" evidence="1">
    <location>
        <begin position="84"/>
        <end position="101"/>
    </location>
</feature>
<evidence type="ECO:0000313" key="3">
    <source>
        <dbReference type="Proteomes" id="UP001281761"/>
    </source>
</evidence>
<evidence type="ECO:0000256" key="1">
    <source>
        <dbReference type="SAM" id="MobiDB-lite"/>
    </source>
</evidence>
<gene>
    <name evidence="2" type="ORF">BLNAU_22506</name>
</gene>